<dbReference type="Pfam" id="PF04937">
    <property type="entry name" value="DUF659"/>
    <property type="match status" value="2"/>
</dbReference>
<accession>A0A9W7XD87</accession>
<dbReference type="PANTHER" id="PTHR32166:SF74">
    <property type="entry name" value="OS05G0256350 PROTEIN"/>
    <property type="match status" value="1"/>
</dbReference>
<feature type="region of interest" description="Disordered" evidence="1">
    <location>
        <begin position="531"/>
        <end position="562"/>
    </location>
</feature>
<name>A0A9W7XD87_9POAL</name>
<dbReference type="SUPFAM" id="SSF53098">
    <property type="entry name" value="Ribonuclease H-like"/>
    <property type="match status" value="1"/>
</dbReference>
<keyword evidence="4" id="KW-1185">Reference proteome</keyword>
<dbReference type="AlphaFoldDB" id="A0A9W7XD87"/>
<protein>
    <recommendedName>
        <fullName evidence="2">DUF659 domain-containing protein</fullName>
    </recommendedName>
</protein>
<reference evidence="3 4" key="1">
    <citation type="submission" date="2022-10" db="EMBL/GenBank/DDBJ databases">
        <title>WGS assembly of Paspalum vaginatum 540-79.</title>
        <authorList>
            <person name="Sun G."/>
            <person name="Wase N."/>
            <person name="Shu S."/>
            <person name="Jenkins J."/>
            <person name="Zhou B."/>
            <person name="Torres-Rodriguez J."/>
            <person name="Chen C."/>
            <person name="Sandor L."/>
            <person name="Plott C."/>
            <person name="Yoshinga Y."/>
            <person name="Daum C."/>
            <person name="Qi P."/>
            <person name="Barry K."/>
            <person name="Lipzen A."/>
            <person name="Berry L."/>
            <person name="Pedersen C."/>
            <person name="Gottilla T."/>
            <person name="Foltz A."/>
            <person name="Yu H."/>
            <person name="O'Malley R."/>
            <person name="Zhang C."/>
            <person name="Devos K."/>
            <person name="Sigmon B."/>
            <person name="Yu B."/>
            <person name="Obata T."/>
            <person name="Schmutz J."/>
            <person name="Schnable J."/>
        </authorList>
    </citation>
    <scope>NUCLEOTIDE SEQUENCE [LARGE SCALE GENOMIC DNA]</scope>
    <source>
        <strain evidence="4">cv. 540-79</strain>
    </source>
</reference>
<dbReference type="Proteomes" id="UP001164776">
    <property type="component" value="Unassembled WGS sequence"/>
</dbReference>
<dbReference type="InterPro" id="IPR007021">
    <property type="entry name" value="DUF659"/>
</dbReference>
<gene>
    <name evidence="3" type="ORF">BS78_K075300</name>
</gene>
<dbReference type="EMBL" id="MU629547">
    <property type="protein sequence ID" value="KAJ1256169.1"/>
    <property type="molecule type" value="Genomic_DNA"/>
</dbReference>
<evidence type="ECO:0000256" key="1">
    <source>
        <dbReference type="SAM" id="MobiDB-lite"/>
    </source>
</evidence>
<evidence type="ECO:0000313" key="3">
    <source>
        <dbReference type="EMBL" id="KAJ1256169.1"/>
    </source>
</evidence>
<dbReference type="InterPro" id="IPR012337">
    <property type="entry name" value="RNaseH-like_sf"/>
</dbReference>
<feature type="domain" description="DUF659" evidence="2">
    <location>
        <begin position="198"/>
        <end position="258"/>
    </location>
</feature>
<comment type="caution">
    <text evidence="3">The sequence shown here is derived from an EMBL/GenBank/DDBJ whole genome shotgun (WGS) entry which is preliminary data.</text>
</comment>
<proteinExistence type="predicted"/>
<sequence length="579" mass="65947">MQAGIYRLKQHIAGIRGEVQPCPESKDENKEKCKQVINASKEAKKARNKEKEEARDVVVLDDGPADENTTIEEGLDEIRDSTSRKLGPLDKFTMPMDPSKLSNTKLVRQQNITEAIWKERLHNLKRYVAKWVYVHETNQHELREKLLHEEVEDTKKLLKLQEKEWAKNGCSIMTDAWTDQKRRSIMNLCVNCRIGTSSEKVVQIVTDNASNNMVAKKLLSVKRTNIFWSSCATHTLNLMLEGIGKLKRFKSTLDQAKALTIFVYAHHNTLSLMRKYTKKRDIVRPGVTRFASSFLTLQSLYEKKSELRAMSQSDEWEKISHVKKSPKGVQATATLTKPTFWGALVKVLRMVDGDVKPSMAFLYGDILKGKNEILTGLGNVDKAATQNLYKSIIEIIDSKMIGRLDTPLQLAAYCLNPYYAYNDSSIFDNEEVMDGFIPRREIGSLVKEFENLVFVRFNSLHTKKKVKANNNNKVDPLLATDAACAQRWIVEGGDEETSVVDAVTGLTWKQIVDACGPEEVTKLRRSARLAQPREIEEEQLPSENEEEPINEEEIDFESDQDEVVTTGYELQEQEVVNDD</sequence>
<dbReference type="PANTHER" id="PTHR32166">
    <property type="entry name" value="OSJNBA0013A04.12 PROTEIN"/>
    <property type="match status" value="1"/>
</dbReference>
<feature type="domain" description="DUF659" evidence="2">
    <location>
        <begin position="138"/>
        <end position="196"/>
    </location>
</feature>
<feature type="compositionally biased region" description="Acidic residues" evidence="1">
    <location>
        <begin position="535"/>
        <end position="562"/>
    </location>
</feature>
<evidence type="ECO:0000259" key="2">
    <source>
        <dbReference type="Pfam" id="PF04937"/>
    </source>
</evidence>
<evidence type="ECO:0000313" key="4">
    <source>
        <dbReference type="Proteomes" id="UP001164776"/>
    </source>
</evidence>
<dbReference type="OrthoDB" id="663072at2759"/>
<organism evidence="3 4">
    <name type="scientific">Paspalum vaginatum</name>
    <name type="common">seashore paspalum</name>
    <dbReference type="NCBI Taxonomy" id="158149"/>
    <lineage>
        <taxon>Eukaryota</taxon>
        <taxon>Viridiplantae</taxon>
        <taxon>Streptophyta</taxon>
        <taxon>Embryophyta</taxon>
        <taxon>Tracheophyta</taxon>
        <taxon>Spermatophyta</taxon>
        <taxon>Magnoliopsida</taxon>
        <taxon>Liliopsida</taxon>
        <taxon>Poales</taxon>
        <taxon>Poaceae</taxon>
        <taxon>PACMAD clade</taxon>
        <taxon>Panicoideae</taxon>
        <taxon>Andropogonodae</taxon>
        <taxon>Paspaleae</taxon>
        <taxon>Paspalinae</taxon>
        <taxon>Paspalum</taxon>
    </lineage>
</organism>